<dbReference type="Proteomes" id="UP000324639">
    <property type="component" value="Chromosome Bgt_-05"/>
</dbReference>
<proteinExistence type="predicted"/>
<accession>A0A9X9MET3</accession>
<keyword evidence="2" id="KW-1185">Reference proteome</keyword>
<evidence type="ECO:0000313" key="1">
    <source>
        <dbReference type="EMBL" id="VDB83603.1"/>
    </source>
</evidence>
<protein>
    <submittedName>
        <fullName evidence="1">Bgt-51702</fullName>
    </submittedName>
</protein>
<reference evidence="1 2" key="1">
    <citation type="submission" date="2018-08" db="EMBL/GenBank/DDBJ databases">
        <authorList>
            <person name="Muller C M."/>
        </authorList>
    </citation>
    <scope>NUCLEOTIDE SEQUENCE [LARGE SCALE GENOMIC DNA]</scope>
</reference>
<evidence type="ECO:0000313" key="2">
    <source>
        <dbReference type="Proteomes" id="UP000324639"/>
    </source>
</evidence>
<dbReference type="AlphaFoldDB" id="A0A9X9MET3"/>
<name>A0A9X9MET3_BLUGR</name>
<gene>
    <name evidence="1" type="ORF">BGT96224V316_LOCUS2798</name>
</gene>
<sequence length="29" mass="3450">MQNCVCQTQKYEEIPKSCTKLDIRLFNLC</sequence>
<organism evidence="1 2">
    <name type="scientific">Blumeria graminis f. sp. tritici</name>
    <dbReference type="NCBI Taxonomy" id="62690"/>
    <lineage>
        <taxon>Eukaryota</taxon>
        <taxon>Fungi</taxon>
        <taxon>Dikarya</taxon>
        <taxon>Ascomycota</taxon>
        <taxon>Pezizomycotina</taxon>
        <taxon>Leotiomycetes</taxon>
        <taxon>Erysiphales</taxon>
        <taxon>Erysiphaceae</taxon>
        <taxon>Blumeria</taxon>
    </lineage>
</organism>
<dbReference type="EMBL" id="LR026988">
    <property type="protein sequence ID" value="VDB83603.1"/>
    <property type="molecule type" value="Genomic_DNA"/>
</dbReference>